<comment type="caution">
    <text evidence="4">The sequence shown here is derived from an EMBL/GenBank/DDBJ whole genome shotgun (WGS) entry which is preliminary data.</text>
</comment>
<dbReference type="InterPro" id="IPR013783">
    <property type="entry name" value="Ig-like_fold"/>
</dbReference>
<reference evidence="4 5" key="1">
    <citation type="journal article" date="2020" name="Microorganisms">
        <title>Description of Three Novel Members in the Family Geobacteraceae, Oryzomonas japonicum gen. nov., sp. nov., Oryzomonas sagensis sp. nov., and Oryzomonas ruber sp. nov.</title>
        <authorList>
            <person name="Xu Z."/>
            <person name="Masuda Y."/>
            <person name="Hayakawa C."/>
            <person name="Ushijima N."/>
            <person name="Kawano K."/>
            <person name="Shiratori Y."/>
            <person name="Senoo K."/>
            <person name="Itoh H."/>
        </authorList>
    </citation>
    <scope>NUCLEOTIDE SEQUENCE [LARGE SCALE GENOMIC DNA]</scope>
    <source>
        <strain evidence="4 5">Red100</strain>
    </source>
</reference>
<evidence type="ECO:0000256" key="2">
    <source>
        <dbReference type="SAM" id="SignalP"/>
    </source>
</evidence>
<dbReference type="PROSITE" id="PS51257">
    <property type="entry name" value="PROKAR_LIPOPROTEIN"/>
    <property type="match status" value="1"/>
</dbReference>
<accession>A0ABQ6TNR7</accession>
<dbReference type="EMBL" id="VZRA01000002">
    <property type="protein sequence ID" value="KAB0670296.1"/>
    <property type="molecule type" value="Genomic_DNA"/>
</dbReference>
<dbReference type="InterPro" id="IPR036116">
    <property type="entry name" value="FN3_sf"/>
</dbReference>
<name>A0ABQ6TNR7_9BACT</name>
<evidence type="ECO:0000313" key="4">
    <source>
        <dbReference type="EMBL" id="KAB0670296.1"/>
    </source>
</evidence>
<protein>
    <submittedName>
        <fullName evidence="4">Fibronectin type III domain-containing protein</fullName>
    </submittedName>
</protein>
<dbReference type="Gene3D" id="2.60.40.10">
    <property type="entry name" value="Immunoglobulins"/>
    <property type="match status" value="1"/>
</dbReference>
<dbReference type="Proteomes" id="UP000798046">
    <property type="component" value="Unassembled WGS sequence"/>
</dbReference>
<dbReference type="CDD" id="cd00063">
    <property type="entry name" value="FN3"/>
    <property type="match status" value="1"/>
</dbReference>
<keyword evidence="5" id="KW-1185">Reference proteome</keyword>
<feature type="domain" description="Fibronectin type-III" evidence="3">
    <location>
        <begin position="43"/>
        <end position="121"/>
    </location>
</feature>
<organism evidence="4 5">
    <name type="scientific">Oryzomonas sagensis</name>
    <dbReference type="NCBI Taxonomy" id="2603857"/>
    <lineage>
        <taxon>Bacteria</taxon>
        <taxon>Pseudomonadati</taxon>
        <taxon>Thermodesulfobacteriota</taxon>
        <taxon>Desulfuromonadia</taxon>
        <taxon>Geobacterales</taxon>
        <taxon>Geobacteraceae</taxon>
        <taxon>Oryzomonas</taxon>
    </lineage>
</organism>
<evidence type="ECO:0000313" key="5">
    <source>
        <dbReference type="Proteomes" id="UP000798046"/>
    </source>
</evidence>
<dbReference type="Pfam" id="PF00041">
    <property type="entry name" value="fn3"/>
    <property type="match status" value="1"/>
</dbReference>
<dbReference type="RefSeq" id="WP_151156663.1">
    <property type="nucleotide sequence ID" value="NZ_VZRA01000002.1"/>
</dbReference>
<feature type="region of interest" description="Disordered" evidence="1">
    <location>
        <begin position="31"/>
        <end position="61"/>
    </location>
</feature>
<dbReference type="SUPFAM" id="SSF49265">
    <property type="entry name" value="Fibronectin type III"/>
    <property type="match status" value="1"/>
</dbReference>
<proteinExistence type="predicted"/>
<feature type="compositionally biased region" description="Low complexity" evidence="1">
    <location>
        <begin position="31"/>
        <end position="43"/>
    </location>
</feature>
<keyword evidence="2" id="KW-0732">Signal</keyword>
<feature type="chain" id="PRO_5045281327" evidence="2">
    <location>
        <begin position="22"/>
        <end position="136"/>
    </location>
</feature>
<dbReference type="SMART" id="SM00060">
    <property type="entry name" value="FN3"/>
    <property type="match status" value="1"/>
</dbReference>
<dbReference type="InterPro" id="IPR003961">
    <property type="entry name" value="FN3_dom"/>
</dbReference>
<sequence length="136" mass="13123">MSMMKPLSALFLSLLVSISLAGCGGGGGSTASSGSSLPSSATGGSTGGTTSTGGTASTGVVKLSWDPPQGVAAGINLHYGTSSGSYTSTINAGMVSSYAVSGLAPGTYYFVVTAYDSAGNESVYSNEVQAVIPASS</sequence>
<feature type="signal peptide" evidence="2">
    <location>
        <begin position="1"/>
        <end position="21"/>
    </location>
</feature>
<evidence type="ECO:0000259" key="3">
    <source>
        <dbReference type="SMART" id="SM00060"/>
    </source>
</evidence>
<evidence type="ECO:0000256" key="1">
    <source>
        <dbReference type="SAM" id="MobiDB-lite"/>
    </source>
</evidence>
<gene>
    <name evidence="4" type="ORF">F6V30_09075</name>
</gene>